<dbReference type="AlphaFoldDB" id="A0A1I6GH75"/>
<proteinExistence type="predicted"/>
<dbReference type="EMBL" id="FOYO01000001">
    <property type="protein sequence ID" value="SFR41427.1"/>
    <property type="molecule type" value="Genomic_DNA"/>
</dbReference>
<dbReference type="Proteomes" id="UP000199658">
    <property type="component" value="Unassembled WGS sequence"/>
</dbReference>
<organism evidence="1 2">
    <name type="scientific">Litoreibacter janthinus</name>
    <dbReference type="NCBI Taxonomy" id="670154"/>
    <lineage>
        <taxon>Bacteria</taxon>
        <taxon>Pseudomonadati</taxon>
        <taxon>Pseudomonadota</taxon>
        <taxon>Alphaproteobacteria</taxon>
        <taxon>Rhodobacterales</taxon>
        <taxon>Roseobacteraceae</taxon>
        <taxon>Litoreibacter</taxon>
    </lineage>
</organism>
<protein>
    <submittedName>
        <fullName evidence="1">Uncharacterized protein</fullName>
    </submittedName>
</protein>
<name>A0A1I6GH75_9RHOB</name>
<keyword evidence="2" id="KW-1185">Reference proteome</keyword>
<dbReference type="OrthoDB" id="7865404at2"/>
<accession>A0A1I6GH75</accession>
<dbReference type="RefSeq" id="WP_090214360.1">
    <property type="nucleotide sequence ID" value="NZ_FOYO01000001.1"/>
</dbReference>
<evidence type="ECO:0000313" key="1">
    <source>
        <dbReference type="EMBL" id="SFR41427.1"/>
    </source>
</evidence>
<gene>
    <name evidence="1" type="ORF">SAMN04488002_1460</name>
</gene>
<reference evidence="2" key="1">
    <citation type="submission" date="2016-10" db="EMBL/GenBank/DDBJ databases">
        <authorList>
            <person name="Varghese N."/>
            <person name="Submissions S."/>
        </authorList>
    </citation>
    <scope>NUCLEOTIDE SEQUENCE [LARGE SCALE GENOMIC DNA]</scope>
    <source>
        <strain evidence="2">DSM 26921</strain>
    </source>
</reference>
<evidence type="ECO:0000313" key="2">
    <source>
        <dbReference type="Proteomes" id="UP000199658"/>
    </source>
</evidence>
<sequence length="69" mass="7882">MGKNSRWMTWVLEESATTDVTMPWARGTRPNWKTRLAEEAPGLAKILHDAISDGSSTYRRNTPTRRAIH</sequence>